<protein>
    <submittedName>
        <fullName evidence="2">Uncharacterized protein</fullName>
    </submittedName>
</protein>
<name>A0ABP6UAW1_9ACTN</name>
<organism evidence="2 3">
    <name type="scientific">Streptomyces prasinosporus</name>
    <dbReference type="NCBI Taxonomy" id="68256"/>
    <lineage>
        <taxon>Bacteria</taxon>
        <taxon>Bacillati</taxon>
        <taxon>Actinomycetota</taxon>
        <taxon>Actinomycetes</taxon>
        <taxon>Kitasatosporales</taxon>
        <taxon>Streptomycetaceae</taxon>
        <taxon>Streptomyces</taxon>
        <taxon>Streptomyces albogriseolus group</taxon>
    </lineage>
</organism>
<sequence>MVPLAAMSSLCFCAAPVRAVFTFTGEQPTLPRSALTSSTTLATAPEAGVPPVAVGFGAVAVGFGGVVGFGAVVAGFEAVAAGFGAAAAGFEAVAAGFGAAAAGFEAVAAGFGAAAAGLEADAPGAVFFGLCDVGRCDGSAPPCFGAPVFDALAVAVGVLDGAAAGSSCCRLHRWYQSAPSHSSPAAAGAPWCRPCPLSGQSAQAMATEGMPMTPMATAATTVRRYWC</sequence>
<keyword evidence="1" id="KW-0732">Signal</keyword>
<evidence type="ECO:0000313" key="2">
    <source>
        <dbReference type="EMBL" id="GAA3503772.1"/>
    </source>
</evidence>
<dbReference type="Gene3D" id="2.150.10.10">
    <property type="entry name" value="Serralysin-like metalloprotease, C-terminal"/>
    <property type="match status" value="1"/>
</dbReference>
<gene>
    <name evidence="2" type="ORF">GCM10019016_108840</name>
</gene>
<dbReference type="InterPro" id="IPR011049">
    <property type="entry name" value="Serralysin-like_metalloprot_C"/>
</dbReference>
<proteinExistence type="predicted"/>
<feature type="signal peptide" evidence="1">
    <location>
        <begin position="1"/>
        <end position="19"/>
    </location>
</feature>
<dbReference type="Proteomes" id="UP001501455">
    <property type="component" value="Unassembled WGS sequence"/>
</dbReference>
<evidence type="ECO:0000256" key="1">
    <source>
        <dbReference type="SAM" id="SignalP"/>
    </source>
</evidence>
<evidence type="ECO:0000313" key="3">
    <source>
        <dbReference type="Proteomes" id="UP001501455"/>
    </source>
</evidence>
<dbReference type="SUPFAM" id="SSF101967">
    <property type="entry name" value="Adhesin YadA, collagen-binding domain"/>
    <property type="match status" value="1"/>
</dbReference>
<keyword evidence="3" id="KW-1185">Reference proteome</keyword>
<reference evidence="3" key="1">
    <citation type="journal article" date="2019" name="Int. J. Syst. Evol. Microbiol.">
        <title>The Global Catalogue of Microorganisms (GCM) 10K type strain sequencing project: providing services to taxonomists for standard genome sequencing and annotation.</title>
        <authorList>
            <consortium name="The Broad Institute Genomics Platform"/>
            <consortium name="The Broad Institute Genome Sequencing Center for Infectious Disease"/>
            <person name="Wu L."/>
            <person name="Ma J."/>
        </authorList>
    </citation>
    <scope>NUCLEOTIDE SEQUENCE [LARGE SCALE GENOMIC DNA]</scope>
    <source>
        <strain evidence="3">JCM 4816</strain>
    </source>
</reference>
<comment type="caution">
    <text evidence="2">The sequence shown here is derived from an EMBL/GenBank/DDBJ whole genome shotgun (WGS) entry which is preliminary data.</text>
</comment>
<feature type="chain" id="PRO_5045078553" evidence="1">
    <location>
        <begin position="20"/>
        <end position="227"/>
    </location>
</feature>
<accession>A0ABP6UAW1</accession>
<dbReference type="EMBL" id="BAAAXF010000078">
    <property type="protein sequence ID" value="GAA3503772.1"/>
    <property type="molecule type" value="Genomic_DNA"/>
</dbReference>